<dbReference type="Proteomes" id="UP000298030">
    <property type="component" value="Unassembled WGS sequence"/>
</dbReference>
<gene>
    <name evidence="1" type="ORF">FA13DRAFT_1729885</name>
</gene>
<evidence type="ECO:0000313" key="1">
    <source>
        <dbReference type="EMBL" id="TEB34379.1"/>
    </source>
</evidence>
<protein>
    <submittedName>
        <fullName evidence="1">Uncharacterized protein</fullName>
    </submittedName>
</protein>
<reference evidence="1 2" key="1">
    <citation type="journal article" date="2019" name="Nat. Ecol. Evol.">
        <title>Megaphylogeny resolves global patterns of mushroom evolution.</title>
        <authorList>
            <person name="Varga T."/>
            <person name="Krizsan K."/>
            <person name="Foldi C."/>
            <person name="Dima B."/>
            <person name="Sanchez-Garcia M."/>
            <person name="Sanchez-Ramirez S."/>
            <person name="Szollosi G.J."/>
            <person name="Szarkandi J.G."/>
            <person name="Papp V."/>
            <person name="Albert L."/>
            <person name="Andreopoulos W."/>
            <person name="Angelini C."/>
            <person name="Antonin V."/>
            <person name="Barry K.W."/>
            <person name="Bougher N.L."/>
            <person name="Buchanan P."/>
            <person name="Buyck B."/>
            <person name="Bense V."/>
            <person name="Catcheside P."/>
            <person name="Chovatia M."/>
            <person name="Cooper J."/>
            <person name="Damon W."/>
            <person name="Desjardin D."/>
            <person name="Finy P."/>
            <person name="Geml J."/>
            <person name="Haridas S."/>
            <person name="Hughes K."/>
            <person name="Justo A."/>
            <person name="Karasinski D."/>
            <person name="Kautmanova I."/>
            <person name="Kiss B."/>
            <person name="Kocsube S."/>
            <person name="Kotiranta H."/>
            <person name="LaButti K.M."/>
            <person name="Lechner B.E."/>
            <person name="Liimatainen K."/>
            <person name="Lipzen A."/>
            <person name="Lukacs Z."/>
            <person name="Mihaltcheva S."/>
            <person name="Morgado L.N."/>
            <person name="Niskanen T."/>
            <person name="Noordeloos M.E."/>
            <person name="Ohm R.A."/>
            <person name="Ortiz-Santana B."/>
            <person name="Ovrebo C."/>
            <person name="Racz N."/>
            <person name="Riley R."/>
            <person name="Savchenko A."/>
            <person name="Shiryaev A."/>
            <person name="Soop K."/>
            <person name="Spirin V."/>
            <person name="Szebenyi C."/>
            <person name="Tomsovsky M."/>
            <person name="Tulloss R.E."/>
            <person name="Uehling J."/>
            <person name="Grigoriev I.V."/>
            <person name="Vagvolgyi C."/>
            <person name="Papp T."/>
            <person name="Martin F.M."/>
            <person name="Miettinen O."/>
            <person name="Hibbett D.S."/>
            <person name="Nagy L.G."/>
        </authorList>
    </citation>
    <scope>NUCLEOTIDE SEQUENCE [LARGE SCALE GENOMIC DNA]</scope>
    <source>
        <strain evidence="1 2">FP101781</strain>
    </source>
</reference>
<evidence type="ECO:0000313" key="2">
    <source>
        <dbReference type="Proteomes" id="UP000298030"/>
    </source>
</evidence>
<dbReference type="EMBL" id="QPFP01000010">
    <property type="protein sequence ID" value="TEB34379.1"/>
    <property type="molecule type" value="Genomic_DNA"/>
</dbReference>
<name>A0A4Y7TLI9_COPMI</name>
<keyword evidence="2" id="KW-1185">Reference proteome</keyword>
<proteinExistence type="predicted"/>
<accession>A0A4Y7TLI9</accession>
<organism evidence="1 2">
    <name type="scientific">Coprinellus micaceus</name>
    <name type="common">Glistening ink-cap mushroom</name>
    <name type="synonym">Coprinus micaceus</name>
    <dbReference type="NCBI Taxonomy" id="71717"/>
    <lineage>
        <taxon>Eukaryota</taxon>
        <taxon>Fungi</taxon>
        <taxon>Dikarya</taxon>
        <taxon>Basidiomycota</taxon>
        <taxon>Agaricomycotina</taxon>
        <taxon>Agaricomycetes</taxon>
        <taxon>Agaricomycetidae</taxon>
        <taxon>Agaricales</taxon>
        <taxon>Agaricineae</taxon>
        <taxon>Psathyrellaceae</taxon>
        <taxon>Coprinellus</taxon>
    </lineage>
</organism>
<dbReference type="AlphaFoldDB" id="A0A4Y7TLI9"/>
<comment type="caution">
    <text evidence="1">The sequence shown here is derived from an EMBL/GenBank/DDBJ whole genome shotgun (WGS) entry which is preliminary data.</text>
</comment>
<sequence length="81" mass="8835">MILPFRPWNTGEPSIACSFTPEPCISVPCTISLGRMKVLGTLPSLRHLENIANCIRNPTSSRLPSSALLIASLALLRMFPN</sequence>